<reference evidence="1" key="1">
    <citation type="submission" date="2018-05" db="EMBL/GenBank/DDBJ databases">
        <authorList>
            <person name="Lanie J.A."/>
            <person name="Ng W.-L."/>
            <person name="Kazmierczak K.M."/>
            <person name="Andrzejewski T.M."/>
            <person name="Davidsen T.M."/>
            <person name="Wayne K.J."/>
            <person name="Tettelin H."/>
            <person name="Glass J.I."/>
            <person name="Rusch D."/>
            <person name="Podicherti R."/>
            <person name="Tsui H.-C.T."/>
            <person name="Winkler M.E."/>
        </authorList>
    </citation>
    <scope>NUCLEOTIDE SEQUENCE</scope>
</reference>
<evidence type="ECO:0008006" key="2">
    <source>
        <dbReference type="Google" id="ProtNLM"/>
    </source>
</evidence>
<feature type="non-terminal residue" evidence="1">
    <location>
        <position position="122"/>
    </location>
</feature>
<dbReference type="EMBL" id="UINC01105621">
    <property type="protein sequence ID" value="SVC69690.1"/>
    <property type="molecule type" value="Genomic_DNA"/>
</dbReference>
<evidence type="ECO:0000313" key="1">
    <source>
        <dbReference type="EMBL" id="SVC69690.1"/>
    </source>
</evidence>
<dbReference type="InterPro" id="IPR014729">
    <property type="entry name" value="Rossmann-like_a/b/a_fold"/>
</dbReference>
<name>A0A382PA30_9ZZZZ</name>
<protein>
    <recommendedName>
        <fullName evidence="2">NAD/GMP synthase domain-containing protein</fullName>
    </recommendedName>
</protein>
<feature type="non-terminal residue" evidence="1">
    <location>
        <position position="1"/>
    </location>
</feature>
<dbReference type="AlphaFoldDB" id="A0A382PA30"/>
<gene>
    <name evidence="1" type="ORF">METZ01_LOCUS322544</name>
</gene>
<dbReference type="SUPFAM" id="SSF52402">
    <property type="entry name" value="Adenine nucleotide alpha hydrolases-like"/>
    <property type="match status" value="1"/>
</dbReference>
<organism evidence="1">
    <name type="scientific">marine metagenome</name>
    <dbReference type="NCBI Taxonomy" id="408172"/>
    <lineage>
        <taxon>unclassified sequences</taxon>
        <taxon>metagenomes</taxon>
        <taxon>ecological metagenomes</taxon>
    </lineage>
</organism>
<dbReference type="Gene3D" id="3.40.50.620">
    <property type="entry name" value="HUPs"/>
    <property type="match status" value="1"/>
</dbReference>
<accession>A0A382PA30</accession>
<proteinExistence type="predicted"/>
<sequence>VESGGRSDRRRSGRPCVRCIYDSTIPGTTFDDDGMCSYCALHDEMDAQYPTGAEGEVLLQSAVDEMRDAGKGKEFDCVLGVSGGCDSSFLAHELVARGLRPLAVHFDNTWDSPIANSNIYSV</sequence>